<organism evidence="1 2">
    <name type="scientific">Pleurodeles waltl</name>
    <name type="common">Iberian ribbed newt</name>
    <dbReference type="NCBI Taxonomy" id="8319"/>
    <lineage>
        <taxon>Eukaryota</taxon>
        <taxon>Metazoa</taxon>
        <taxon>Chordata</taxon>
        <taxon>Craniata</taxon>
        <taxon>Vertebrata</taxon>
        <taxon>Euteleostomi</taxon>
        <taxon>Amphibia</taxon>
        <taxon>Batrachia</taxon>
        <taxon>Caudata</taxon>
        <taxon>Salamandroidea</taxon>
        <taxon>Salamandridae</taxon>
        <taxon>Pleurodelinae</taxon>
        <taxon>Pleurodeles</taxon>
    </lineage>
</organism>
<dbReference type="EMBL" id="JANPWB010000010">
    <property type="protein sequence ID" value="KAJ1145882.1"/>
    <property type="molecule type" value="Genomic_DNA"/>
</dbReference>
<proteinExistence type="predicted"/>
<dbReference type="Proteomes" id="UP001066276">
    <property type="component" value="Chromosome 6"/>
</dbReference>
<sequence length="66" mass="7644">MIIPCVEAHYQLKTHEKGKDPGIRDTLVRVPGKAYDNAAEYDEPTEAKKCRRVNTRIVEKEKGLWF</sequence>
<accession>A0AAV7R243</accession>
<reference evidence="1" key="1">
    <citation type="journal article" date="2022" name="bioRxiv">
        <title>Sequencing and chromosome-scale assembly of the giantPleurodeles waltlgenome.</title>
        <authorList>
            <person name="Brown T."/>
            <person name="Elewa A."/>
            <person name="Iarovenko S."/>
            <person name="Subramanian E."/>
            <person name="Araus A.J."/>
            <person name="Petzold A."/>
            <person name="Susuki M."/>
            <person name="Suzuki K.-i.T."/>
            <person name="Hayashi T."/>
            <person name="Toyoda A."/>
            <person name="Oliveira C."/>
            <person name="Osipova E."/>
            <person name="Leigh N.D."/>
            <person name="Simon A."/>
            <person name="Yun M.H."/>
        </authorList>
    </citation>
    <scope>NUCLEOTIDE SEQUENCE</scope>
    <source>
        <strain evidence="1">20211129_DDA</strain>
        <tissue evidence="1">Liver</tissue>
    </source>
</reference>
<dbReference type="AlphaFoldDB" id="A0AAV7R243"/>
<evidence type="ECO:0000313" key="1">
    <source>
        <dbReference type="EMBL" id="KAJ1145882.1"/>
    </source>
</evidence>
<comment type="caution">
    <text evidence="1">The sequence shown here is derived from an EMBL/GenBank/DDBJ whole genome shotgun (WGS) entry which is preliminary data.</text>
</comment>
<evidence type="ECO:0000313" key="2">
    <source>
        <dbReference type="Proteomes" id="UP001066276"/>
    </source>
</evidence>
<protein>
    <submittedName>
        <fullName evidence="1">Uncharacterized protein</fullName>
    </submittedName>
</protein>
<keyword evidence="2" id="KW-1185">Reference proteome</keyword>
<gene>
    <name evidence="1" type="ORF">NDU88_012165</name>
</gene>
<name>A0AAV7R243_PLEWA</name>